<evidence type="ECO:0000313" key="3">
    <source>
        <dbReference type="Proteomes" id="UP001396334"/>
    </source>
</evidence>
<accession>A0ABR2RIV0</accession>
<comment type="caution">
    <text evidence="2">The sequence shown here is derived from an EMBL/GenBank/DDBJ whole genome shotgun (WGS) entry which is preliminary data.</text>
</comment>
<evidence type="ECO:0008006" key="4">
    <source>
        <dbReference type="Google" id="ProtNLM"/>
    </source>
</evidence>
<reference evidence="2 3" key="1">
    <citation type="journal article" date="2024" name="G3 (Bethesda)">
        <title>Genome assembly of Hibiscus sabdariffa L. provides insights into metabolisms of medicinal natural products.</title>
        <authorList>
            <person name="Kim T."/>
        </authorList>
    </citation>
    <scope>NUCLEOTIDE SEQUENCE [LARGE SCALE GENOMIC DNA]</scope>
    <source>
        <strain evidence="2">TK-2024</strain>
        <tissue evidence="2">Old leaves</tissue>
    </source>
</reference>
<dbReference type="Proteomes" id="UP001396334">
    <property type="component" value="Unassembled WGS sequence"/>
</dbReference>
<organism evidence="2 3">
    <name type="scientific">Hibiscus sabdariffa</name>
    <name type="common">roselle</name>
    <dbReference type="NCBI Taxonomy" id="183260"/>
    <lineage>
        <taxon>Eukaryota</taxon>
        <taxon>Viridiplantae</taxon>
        <taxon>Streptophyta</taxon>
        <taxon>Embryophyta</taxon>
        <taxon>Tracheophyta</taxon>
        <taxon>Spermatophyta</taxon>
        <taxon>Magnoliopsida</taxon>
        <taxon>eudicotyledons</taxon>
        <taxon>Gunneridae</taxon>
        <taxon>Pentapetalae</taxon>
        <taxon>rosids</taxon>
        <taxon>malvids</taxon>
        <taxon>Malvales</taxon>
        <taxon>Malvaceae</taxon>
        <taxon>Malvoideae</taxon>
        <taxon>Hibiscus</taxon>
    </lineage>
</organism>
<proteinExistence type="predicted"/>
<keyword evidence="1" id="KW-0812">Transmembrane</keyword>
<keyword evidence="1" id="KW-1133">Transmembrane helix</keyword>
<dbReference type="EMBL" id="JBBPBN010000022">
    <property type="protein sequence ID" value="KAK9012824.1"/>
    <property type="molecule type" value="Genomic_DNA"/>
</dbReference>
<name>A0ABR2RIV0_9ROSI</name>
<keyword evidence="1" id="KW-0472">Membrane</keyword>
<evidence type="ECO:0000313" key="2">
    <source>
        <dbReference type="EMBL" id="KAK9012824.1"/>
    </source>
</evidence>
<keyword evidence="3" id="KW-1185">Reference proteome</keyword>
<feature type="transmembrane region" description="Helical" evidence="1">
    <location>
        <begin position="6"/>
        <end position="27"/>
    </location>
</feature>
<gene>
    <name evidence="2" type="ORF">V6N11_040857</name>
</gene>
<evidence type="ECO:0000256" key="1">
    <source>
        <dbReference type="SAM" id="Phobius"/>
    </source>
</evidence>
<sequence>MSCSVIAGFVPESLWIVSLLFFPFLGLRSWNYNKALRTRCGIRGFWVHFSFGSCAGDCVQQDLGSASVVRLLHFSRTFAGNYGCALVAREAVINEQNH</sequence>
<protein>
    <recommendedName>
        <fullName evidence="4">Secreted protein</fullName>
    </recommendedName>
</protein>